<evidence type="ECO:0000256" key="1">
    <source>
        <dbReference type="ARBA" id="ARBA00022603"/>
    </source>
</evidence>
<dbReference type="GO" id="GO:0032259">
    <property type="term" value="P:methylation"/>
    <property type="evidence" value="ECO:0007669"/>
    <property type="project" value="UniProtKB-KW"/>
</dbReference>
<dbReference type="Gene3D" id="3.40.50.150">
    <property type="entry name" value="Vaccinia Virus protein VP39"/>
    <property type="match status" value="1"/>
</dbReference>
<dbReference type="PANTHER" id="PTHR43712:SF4">
    <property type="entry name" value="O-METHYLTRANSFERASE DOMAIN-CONTAINING PROTEIN"/>
    <property type="match status" value="1"/>
</dbReference>
<protein>
    <submittedName>
        <fullName evidence="6">S-adenosyl-L-methionine-dependent methyltransferase</fullName>
    </submittedName>
</protein>
<evidence type="ECO:0000256" key="2">
    <source>
        <dbReference type="ARBA" id="ARBA00022679"/>
    </source>
</evidence>
<keyword evidence="1 6" id="KW-0489">Methyltransferase</keyword>
<dbReference type="Proteomes" id="UP000799428">
    <property type="component" value="Unassembled WGS sequence"/>
</dbReference>
<evidence type="ECO:0000259" key="5">
    <source>
        <dbReference type="Pfam" id="PF00891"/>
    </source>
</evidence>
<dbReference type="AlphaFoldDB" id="A0A6G1K147"/>
<evidence type="ECO:0000313" key="6">
    <source>
        <dbReference type="EMBL" id="KAF2706181.1"/>
    </source>
</evidence>
<keyword evidence="3" id="KW-0949">S-adenosyl-L-methionine</keyword>
<gene>
    <name evidence="6" type="ORF">K504DRAFT_505139</name>
</gene>
<dbReference type="OrthoDB" id="2410195at2759"/>
<evidence type="ECO:0000313" key="7">
    <source>
        <dbReference type="Proteomes" id="UP000799428"/>
    </source>
</evidence>
<dbReference type="InterPro" id="IPR036388">
    <property type="entry name" value="WH-like_DNA-bd_sf"/>
</dbReference>
<dbReference type="GO" id="GO:0008171">
    <property type="term" value="F:O-methyltransferase activity"/>
    <property type="evidence" value="ECO:0007669"/>
    <property type="project" value="InterPro"/>
</dbReference>
<dbReference type="PANTHER" id="PTHR43712">
    <property type="entry name" value="PUTATIVE (AFU_ORTHOLOGUE AFUA_4G14580)-RELATED"/>
    <property type="match status" value="1"/>
</dbReference>
<dbReference type="PIRSF" id="PIRSF005739">
    <property type="entry name" value="O-mtase"/>
    <property type="match status" value="1"/>
</dbReference>
<keyword evidence="7" id="KW-1185">Reference proteome</keyword>
<feature type="domain" description="O-methyltransferase C-terminal" evidence="5">
    <location>
        <begin position="192"/>
        <end position="335"/>
    </location>
</feature>
<dbReference type="Pfam" id="PF00891">
    <property type="entry name" value="Methyltransf_2"/>
    <property type="match status" value="1"/>
</dbReference>
<dbReference type="PROSITE" id="PS51683">
    <property type="entry name" value="SAM_OMT_II"/>
    <property type="match status" value="1"/>
</dbReference>
<reference evidence="6" key="1">
    <citation type="journal article" date="2020" name="Stud. Mycol.">
        <title>101 Dothideomycetes genomes: a test case for predicting lifestyles and emergence of pathogens.</title>
        <authorList>
            <person name="Haridas S."/>
            <person name="Albert R."/>
            <person name="Binder M."/>
            <person name="Bloem J."/>
            <person name="Labutti K."/>
            <person name="Salamov A."/>
            <person name="Andreopoulos B."/>
            <person name="Baker S."/>
            <person name="Barry K."/>
            <person name="Bills G."/>
            <person name="Bluhm B."/>
            <person name="Cannon C."/>
            <person name="Castanera R."/>
            <person name="Culley D."/>
            <person name="Daum C."/>
            <person name="Ezra D."/>
            <person name="Gonzalez J."/>
            <person name="Henrissat B."/>
            <person name="Kuo A."/>
            <person name="Liang C."/>
            <person name="Lipzen A."/>
            <person name="Lutzoni F."/>
            <person name="Magnuson J."/>
            <person name="Mondo S."/>
            <person name="Nolan M."/>
            <person name="Ohm R."/>
            <person name="Pangilinan J."/>
            <person name="Park H.-J."/>
            <person name="Ramirez L."/>
            <person name="Alfaro M."/>
            <person name="Sun H."/>
            <person name="Tritt A."/>
            <person name="Yoshinaga Y."/>
            <person name="Zwiers L.-H."/>
            <person name="Turgeon B."/>
            <person name="Goodwin S."/>
            <person name="Spatafora J."/>
            <person name="Crous P."/>
            <person name="Grigoriev I."/>
        </authorList>
    </citation>
    <scope>NUCLEOTIDE SEQUENCE</scope>
    <source>
        <strain evidence="6">CBS 279.74</strain>
    </source>
</reference>
<dbReference type="InterPro" id="IPR036390">
    <property type="entry name" value="WH_DNA-bd_sf"/>
</dbReference>
<name>A0A6G1K147_9PLEO</name>
<keyword evidence="2 6" id="KW-0808">Transferase</keyword>
<accession>A0A6G1K147</accession>
<feature type="active site" description="Proton acceptor" evidence="4">
    <location>
        <position position="263"/>
    </location>
</feature>
<dbReference type="SUPFAM" id="SSF46785">
    <property type="entry name" value="Winged helix' DNA-binding domain"/>
    <property type="match status" value="1"/>
</dbReference>
<dbReference type="SUPFAM" id="SSF53335">
    <property type="entry name" value="S-adenosyl-L-methionine-dependent methyltransferases"/>
    <property type="match status" value="1"/>
</dbReference>
<proteinExistence type="predicted"/>
<sequence>MIEYLERISKNPPQDAETRHKVAAALRNAQAALPLQLVVAKVAVDMGVFRVLGGVEEGTELTFDAIIEKTGMERALLARILRFLSANSLISQVTSTSYFPTATTIAFSQPGFSAAIKHHFEAQLPAWSALPSFLSDTSYHEPASAEHTAFQVAHETPLTAFTMRYQNQSSWRILQCGWEPNGKEKKGEDEVLLVDVGVGMGHQCRALKAWIPTERKPRIIVQDLPLVVLRAGEIEGVELMEHDFWKEQPVKGAKFHYLRNVLHDYSDEGCKTILKHIKNALSSNSTIIIDELVLPDRVDGSTGMEGASMDILLMASLAGQERTGTDWHELLRGEGLAIREVKQYSHRGHSVLFVGRAD</sequence>
<evidence type="ECO:0000256" key="4">
    <source>
        <dbReference type="PIRSR" id="PIRSR005739-1"/>
    </source>
</evidence>
<dbReference type="EMBL" id="MU005776">
    <property type="protein sequence ID" value="KAF2706181.1"/>
    <property type="molecule type" value="Genomic_DNA"/>
</dbReference>
<dbReference type="InterPro" id="IPR029063">
    <property type="entry name" value="SAM-dependent_MTases_sf"/>
</dbReference>
<organism evidence="6 7">
    <name type="scientific">Pleomassaria siparia CBS 279.74</name>
    <dbReference type="NCBI Taxonomy" id="1314801"/>
    <lineage>
        <taxon>Eukaryota</taxon>
        <taxon>Fungi</taxon>
        <taxon>Dikarya</taxon>
        <taxon>Ascomycota</taxon>
        <taxon>Pezizomycotina</taxon>
        <taxon>Dothideomycetes</taxon>
        <taxon>Pleosporomycetidae</taxon>
        <taxon>Pleosporales</taxon>
        <taxon>Pleomassariaceae</taxon>
        <taxon>Pleomassaria</taxon>
    </lineage>
</organism>
<dbReference type="Gene3D" id="1.10.10.10">
    <property type="entry name" value="Winged helix-like DNA-binding domain superfamily/Winged helix DNA-binding domain"/>
    <property type="match status" value="1"/>
</dbReference>
<dbReference type="InterPro" id="IPR016461">
    <property type="entry name" value="COMT-like"/>
</dbReference>
<evidence type="ECO:0000256" key="3">
    <source>
        <dbReference type="ARBA" id="ARBA00022691"/>
    </source>
</evidence>
<dbReference type="InterPro" id="IPR001077">
    <property type="entry name" value="COMT_C"/>
</dbReference>